<protein>
    <submittedName>
        <fullName evidence="1">Uncharacterized protein</fullName>
    </submittedName>
</protein>
<keyword evidence="2" id="KW-1185">Reference proteome</keyword>
<evidence type="ECO:0000313" key="2">
    <source>
        <dbReference type="Proteomes" id="UP000886998"/>
    </source>
</evidence>
<dbReference type="AlphaFoldDB" id="A0A8X7BT00"/>
<accession>A0A8X7BT00</accession>
<gene>
    <name evidence="1" type="ORF">TNIN_212761</name>
</gene>
<evidence type="ECO:0000313" key="1">
    <source>
        <dbReference type="EMBL" id="GFY41507.1"/>
    </source>
</evidence>
<dbReference type="Proteomes" id="UP000886998">
    <property type="component" value="Unassembled WGS sequence"/>
</dbReference>
<dbReference type="EMBL" id="BMAV01002554">
    <property type="protein sequence ID" value="GFY41507.1"/>
    <property type="molecule type" value="Genomic_DNA"/>
</dbReference>
<organism evidence="1 2">
    <name type="scientific">Trichonephila inaurata madagascariensis</name>
    <dbReference type="NCBI Taxonomy" id="2747483"/>
    <lineage>
        <taxon>Eukaryota</taxon>
        <taxon>Metazoa</taxon>
        <taxon>Ecdysozoa</taxon>
        <taxon>Arthropoda</taxon>
        <taxon>Chelicerata</taxon>
        <taxon>Arachnida</taxon>
        <taxon>Araneae</taxon>
        <taxon>Araneomorphae</taxon>
        <taxon>Entelegynae</taxon>
        <taxon>Araneoidea</taxon>
        <taxon>Nephilidae</taxon>
        <taxon>Trichonephila</taxon>
        <taxon>Trichonephila inaurata</taxon>
    </lineage>
</organism>
<reference evidence="1" key="1">
    <citation type="submission" date="2020-08" db="EMBL/GenBank/DDBJ databases">
        <title>Multicomponent nature underlies the extraordinary mechanical properties of spider dragline silk.</title>
        <authorList>
            <person name="Kono N."/>
            <person name="Nakamura H."/>
            <person name="Mori M."/>
            <person name="Yoshida Y."/>
            <person name="Ohtoshi R."/>
            <person name="Malay A.D."/>
            <person name="Moran D.A.P."/>
            <person name="Tomita M."/>
            <person name="Numata K."/>
            <person name="Arakawa K."/>
        </authorList>
    </citation>
    <scope>NUCLEOTIDE SEQUENCE</scope>
</reference>
<comment type="caution">
    <text evidence="1">The sequence shown here is derived from an EMBL/GenBank/DDBJ whole genome shotgun (WGS) entry which is preliminary data.</text>
</comment>
<proteinExistence type="predicted"/>
<name>A0A8X7BT00_9ARAC</name>
<sequence>MLCWKQERAIVFEGSSSFFLDLHFKRNSRVQIFAPLLLDKKLLFSLRGKINFFFLASCCYLGPHIFLASCPLQISQPPPIVRRRLKKRRGAFSQTMRPCGQPGVISLMELSVHGECLKFKLPLVRDADRNLPTQLLFSDEGRAFYSN</sequence>
<dbReference type="OrthoDB" id="10374867at2759"/>